<organism evidence="3 4">
    <name type="scientific">Flaviflagellibacter deserti</name>
    <dbReference type="NCBI Taxonomy" id="2267266"/>
    <lineage>
        <taxon>Bacteria</taxon>
        <taxon>Pseudomonadati</taxon>
        <taxon>Pseudomonadota</taxon>
        <taxon>Alphaproteobacteria</taxon>
        <taxon>Hyphomicrobiales</taxon>
        <taxon>Flaviflagellibacter</taxon>
    </lineage>
</organism>
<keyword evidence="4" id="KW-1185">Reference proteome</keyword>
<sequence>MPRLSRRGKPRRRLETSTRSATESDGWTKRRSKKVWLGSWIARMDGNRPMTPEQVAEHWGCSANHVRNLVKRGELEAFKLGLRLIRITPQAVRDYEERQSNKPRQVRLHR</sequence>
<dbReference type="EMBL" id="JBHSJF010000006">
    <property type="protein sequence ID" value="MFC5068862.1"/>
    <property type="molecule type" value="Genomic_DNA"/>
</dbReference>
<proteinExistence type="predicted"/>
<evidence type="ECO:0000259" key="2">
    <source>
        <dbReference type="Pfam" id="PF12728"/>
    </source>
</evidence>
<evidence type="ECO:0000313" key="3">
    <source>
        <dbReference type="EMBL" id="MFC5068862.1"/>
    </source>
</evidence>
<feature type="region of interest" description="Disordered" evidence="1">
    <location>
        <begin position="1"/>
        <end position="28"/>
    </location>
</feature>
<dbReference type="NCBIfam" id="TIGR01764">
    <property type="entry name" value="excise"/>
    <property type="match status" value="1"/>
</dbReference>
<dbReference type="Proteomes" id="UP001595796">
    <property type="component" value="Unassembled WGS sequence"/>
</dbReference>
<protein>
    <submittedName>
        <fullName evidence="3">Helix-turn-helix domain-containing protein</fullName>
    </submittedName>
</protein>
<reference evidence="4" key="1">
    <citation type="journal article" date="2019" name="Int. J. Syst. Evol. Microbiol.">
        <title>The Global Catalogue of Microorganisms (GCM) 10K type strain sequencing project: providing services to taxonomists for standard genome sequencing and annotation.</title>
        <authorList>
            <consortium name="The Broad Institute Genomics Platform"/>
            <consortium name="The Broad Institute Genome Sequencing Center for Infectious Disease"/>
            <person name="Wu L."/>
            <person name="Ma J."/>
        </authorList>
    </citation>
    <scope>NUCLEOTIDE SEQUENCE [LARGE SCALE GENOMIC DNA]</scope>
    <source>
        <strain evidence="4">CGMCC 1.16444</strain>
    </source>
</reference>
<accession>A0ABV9Z5A4</accession>
<gene>
    <name evidence="3" type="ORF">ACFPFW_12675</name>
</gene>
<comment type="caution">
    <text evidence="3">The sequence shown here is derived from an EMBL/GenBank/DDBJ whole genome shotgun (WGS) entry which is preliminary data.</text>
</comment>
<evidence type="ECO:0000256" key="1">
    <source>
        <dbReference type="SAM" id="MobiDB-lite"/>
    </source>
</evidence>
<dbReference type="RefSeq" id="WP_114955961.1">
    <property type="nucleotide sequence ID" value="NZ_JBHSJF010000006.1"/>
</dbReference>
<feature type="domain" description="Helix-turn-helix" evidence="2">
    <location>
        <begin position="50"/>
        <end position="99"/>
    </location>
</feature>
<feature type="compositionally biased region" description="Basic residues" evidence="1">
    <location>
        <begin position="1"/>
        <end position="12"/>
    </location>
</feature>
<dbReference type="Pfam" id="PF12728">
    <property type="entry name" value="HTH_17"/>
    <property type="match status" value="1"/>
</dbReference>
<evidence type="ECO:0000313" key="4">
    <source>
        <dbReference type="Proteomes" id="UP001595796"/>
    </source>
</evidence>
<dbReference type="InterPro" id="IPR010093">
    <property type="entry name" value="SinI_DNA-bd"/>
</dbReference>
<dbReference type="InterPro" id="IPR041657">
    <property type="entry name" value="HTH_17"/>
</dbReference>
<name>A0ABV9Z5A4_9HYPH</name>